<evidence type="ECO:0000313" key="3">
    <source>
        <dbReference type="Proteomes" id="UP000070456"/>
    </source>
</evidence>
<proteinExistence type="predicted"/>
<keyword evidence="3" id="KW-1185">Reference proteome</keyword>
<comment type="caution">
    <text evidence="2">The sequence shown here is derived from an EMBL/GenBank/DDBJ whole genome shotgun (WGS) entry which is preliminary data.</text>
</comment>
<feature type="transmembrane region" description="Helical" evidence="1">
    <location>
        <begin position="60"/>
        <end position="80"/>
    </location>
</feature>
<dbReference type="RefSeq" id="WP_068555239.1">
    <property type="nucleotide sequence ID" value="NZ_LOEE01000021.1"/>
</dbReference>
<evidence type="ECO:0000256" key="1">
    <source>
        <dbReference type="SAM" id="Phobius"/>
    </source>
</evidence>
<dbReference type="EMBL" id="LOEE01000021">
    <property type="protein sequence ID" value="KXG76880.1"/>
    <property type="molecule type" value="Genomic_DNA"/>
</dbReference>
<dbReference type="Proteomes" id="UP000070456">
    <property type="component" value="Unassembled WGS sequence"/>
</dbReference>
<reference evidence="2 3" key="1">
    <citation type="submission" date="2015-12" db="EMBL/GenBank/DDBJ databases">
        <title>Draft genome sequence of the thermoanaerobe Thermotalea metallivorans, an isolate from the runoff channel of the Great Artesian Basin, Australia.</title>
        <authorList>
            <person name="Patel B.K."/>
        </authorList>
    </citation>
    <scope>NUCLEOTIDE SEQUENCE [LARGE SCALE GENOMIC DNA]</scope>
    <source>
        <strain evidence="2 3">B2-1</strain>
    </source>
</reference>
<dbReference type="STRING" id="520762.AN619_08720"/>
<feature type="transmembrane region" description="Helical" evidence="1">
    <location>
        <begin position="24"/>
        <end position="44"/>
    </location>
</feature>
<organism evidence="2 3">
    <name type="scientific">Thermotalea metallivorans</name>
    <dbReference type="NCBI Taxonomy" id="520762"/>
    <lineage>
        <taxon>Bacteria</taxon>
        <taxon>Bacillati</taxon>
        <taxon>Bacillota</taxon>
        <taxon>Clostridia</taxon>
        <taxon>Peptostreptococcales</taxon>
        <taxon>Thermotaleaceae</taxon>
        <taxon>Thermotalea</taxon>
    </lineage>
</organism>
<accession>A0A140L8K5</accession>
<gene>
    <name evidence="2" type="ORF">AN619_08720</name>
</gene>
<keyword evidence="1" id="KW-0812">Transmembrane</keyword>
<protein>
    <submittedName>
        <fullName evidence="2">Uncharacterized protein</fullName>
    </submittedName>
</protein>
<feature type="transmembrane region" description="Helical" evidence="1">
    <location>
        <begin position="210"/>
        <end position="232"/>
    </location>
</feature>
<feature type="transmembrane region" description="Helical" evidence="1">
    <location>
        <begin position="143"/>
        <end position="165"/>
    </location>
</feature>
<dbReference type="AlphaFoldDB" id="A0A140L8K5"/>
<dbReference type="OrthoDB" id="1953249at2"/>
<sequence>MCDSFFSLVKIDLVKKIQQNKNYFIDYFLSEATDIFFLLGIIFVEYNTNHNNDRIVSDKYFIFRIFMWFILTGVIGKIISEVEREIRMDYLKNILHHKYSFADIFLSRVISTCIEIIFVVLIPVLLVLFAAGMHFTLFSFQTLLYFILILVITVFLSYLFLLVVLHVKRIMAAHGLFSNYLLFFSGLVFLDSKNKIGLFRRLNFFLFNNINLLYLSIFYIFIIILIFGIVFLQKRISLKIHML</sequence>
<name>A0A140L8K5_9FIRM</name>
<keyword evidence="1" id="KW-0472">Membrane</keyword>
<feature type="transmembrane region" description="Helical" evidence="1">
    <location>
        <begin position="101"/>
        <end position="131"/>
    </location>
</feature>
<evidence type="ECO:0000313" key="2">
    <source>
        <dbReference type="EMBL" id="KXG76880.1"/>
    </source>
</evidence>
<keyword evidence="1" id="KW-1133">Transmembrane helix</keyword>
<feature type="transmembrane region" description="Helical" evidence="1">
    <location>
        <begin position="172"/>
        <end position="190"/>
    </location>
</feature>